<dbReference type="InterPro" id="IPR015424">
    <property type="entry name" value="PyrdxlP-dep_Trfase"/>
</dbReference>
<dbReference type="PANTHER" id="PTHR32325">
    <property type="entry name" value="BETA-ELIMINATING LYASE-LIKE PROTEIN-RELATED"/>
    <property type="match status" value="1"/>
</dbReference>
<dbReference type="InterPro" id="IPR001597">
    <property type="entry name" value="ArAA_b-elim_lyase/Thr_aldolase"/>
</dbReference>
<protein>
    <recommendedName>
        <fullName evidence="6">Aromatic amino acid beta-eliminating lyase/threonine aldolase domain-containing protein</fullName>
    </recommendedName>
</protein>
<dbReference type="STRING" id="1798351.A2930_00795"/>
<evidence type="ECO:0000256" key="4">
    <source>
        <dbReference type="ARBA" id="ARBA00023239"/>
    </source>
</evidence>
<organism evidence="7 8">
    <name type="scientific">Candidatus Giovannonibacteria bacterium RIFCSPLOWO2_01_FULL_45_34</name>
    <dbReference type="NCBI Taxonomy" id="1798351"/>
    <lineage>
        <taxon>Bacteria</taxon>
        <taxon>Candidatus Giovannoniibacteriota</taxon>
    </lineage>
</organism>
<dbReference type="InterPro" id="IPR011166">
    <property type="entry name" value="Beta-eliminating_lyase"/>
</dbReference>
<dbReference type="Gene3D" id="3.40.640.10">
    <property type="entry name" value="Type I PLP-dependent aspartate aminotransferase-like (Major domain)"/>
    <property type="match status" value="1"/>
</dbReference>
<dbReference type="NCBIfam" id="NF009709">
    <property type="entry name" value="PRK13238.1"/>
    <property type="match status" value="1"/>
</dbReference>
<evidence type="ECO:0000256" key="5">
    <source>
        <dbReference type="PIRSR" id="PIRSR611166-50"/>
    </source>
</evidence>
<evidence type="ECO:0000313" key="8">
    <source>
        <dbReference type="Proteomes" id="UP000178114"/>
    </source>
</evidence>
<dbReference type="Gene3D" id="3.90.1150.10">
    <property type="entry name" value="Aspartate Aminotransferase, domain 1"/>
    <property type="match status" value="1"/>
</dbReference>
<dbReference type="EMBL" id="MFID01000018">
    <property type="protein sequence ID" value="OGF81093.1"/>
    <property type="molecule type" value="Genomic_DNA"/>
</dbReference>
<comment type="cofactor">
    <cofactor evidence="1 5">
        <name>pyridoxal 5'-phosphate</name>
        <dbReference type="ChEBI" id="CHEBI:597326"/>
    </cofactor>
</comment>
<keyword evidence="4" id="KW-0456">Lyase</keyword>
<comment type="similarity">
    <text evidence="2">Belongs to the beta-eliminating lyase family.</text>
</comment>
<keyword evidence="3 5" id="KW-0663">Pyridoxal phosphate</keyword>
<feature type="domain" description="Aromatic amino acid beta-eliminating lyase/threonine aldolase" evidence="6">
    <location>
        <begin position="44"/>
        <end position="417"/>
    </location>
</feature>
<dbReference type="Proteomes" id="UP000178114">
    <property type="component" value="Unassembled WGS sequence"/>
</dbReference>
<evidence type="ECO:0000256" key="2">
    <source>
        <dbReference type="ARBA" id="ARBA00009721"/>
    </source>
</evidence>
<dbReference type="InterPro" id="IPR015422">
    <property type="entry name" value="PyrdxlP-dep_Trfase_small"/>
</dbReference>
<evidence type="ECO:0000259" key="6">
    <source>
        <dbReference type="Pfam" id="PF01212"/>
    </source>
</evidence>
<dbReference type="PIRSF" id="PIRSF001386">
    <property type="entry name" value="Trpase"/>
    <property type="match status" value="1"/>
</dbReference>
<evidence type="ECO:0000313" key="7">
    <source>
        <dbReference type="EMBL" id="OGF81093.1"/>
    </source>
</evidence>
<dbReference type="Pfam" id="PF01212">
    <property type="entry name" value="Beta_elim_lyase"/>
    <property type="match status" value="1"/>
</dbReference>
<dbReference type="GO" id="GO:0009072">
    <property type="term" value="P:aromatic amino acid metabolic process"/>
    <property type="evidence" value="ECO:0007669"/>
    <property type="project" value="InterPro"/>
</dbReference>
<dbReference type="PANTHER" id="PTHR32325:SF4">
    <property type="entry name" value="TRYPTOPHANASE"/>
    <property type="match status" value="1"/>
</dbReference>
<name>A0A1F5WZR5_9BACT</name>
<accession>A0A1F5WZR5</accession>
<dbReference type="GO" id="GO:0016830">
    <property type="term" value="F:carbon-carbon lyase activity"/>
    <property type="evidence" value="ECO:0007669"/>
    <property type="project" value="InterPro"/>
</dbReference>
<comment type="caution">
    <text evidence="7">The sequence shown here is derived from an EMBL/GenBank/DDBJ whole genome shotgun (WGS) entry which is preliminary data.</text>
</comment>
<dbReference type="InterPro" id="IPR015421">
    <property type="entry name" value="PyrdxlP-dep_Trfase_major"/>
</dbReference>
<reference evidence="7 8" key="1">
    <citation type="journal article" date="2016" name="Nat. Commun.">
        <title>Thousands of microbial genomes shed light on interconnected biogeochemical processes in an aquifer system.</title>
        <authorList>
            <person name="Anantharaman K."/>
            <person name="Brown C.T."/>
            <person name="Hug L.A."/>
            <person name="Sharon I."/>
            <person name="Castelle C.J."/>
            <person name="Probst A.J."/>
            <person name="Thomas B.C."/>
            <person name="Singh A."/>
            <person name="Wilkins M.J."/>
            <person name="Karaoz U."/>
            <person name="Brodie E.L."/>
            <person name="Williams K.H."/>
            <person name="Hubbard S.S."/>
            <person name="Banfield J.F."/>
        </authorList>
    </citation>
    <scope>NUCLEOTIDE SEQUENCE [LARGE SCALE GENOMIC DNA]</scope>
</reference>
<proteinExistence type="inferred from homology"/>
<dbReference type="SUPFAM" id="SSF53383">
    <property type="entry name" value="PLP-dependent transferases"/>
    <property type="match status" value="1"/>
</dbReference>
<sequence>MNMMPYKVKTFEQIKLIPKEERLMCLQNTGYNPFPLPEEAVSIDLLTDSGTGALSKNQRSAMGQASRAYCGSPSFRRLVRSVNDIFGFEYVVPVQQGRGAEHVTDFVLVQKGSLVPGNAHFDTTKANIEIMGGHPVNCTVDEAYDMSSDHQFKGNIDLSKLEKVLQKYAYKVSYVLHTVTCNQVGGQPVSMENISDVSGMCKKYGVLFFLDGARFAENAYFIKEREHQNAGIGAIVSGMMSLADGMLMSGKKNCLSPGGGFIALRNKSLYEKLLPYSIAFIGGMEYGGMTGETMEAFAVGIREGIEEDLLAHRVSQVRYLGNELKKIGVPFITPVGGHAIFVDAGKWLSHIQWDKFPGHALVCKLYEEDGIRCVEVGSLIEGRDPKTKENRRAKMELVRLAVPHRTYAESHFDFIAEAFNKISGKRQDIKGVEFTHETYPLRHFTSKFRPI</sequence>
<feature type="modified residue" description="N6-(pyridoxal phosphate)lysine" evidence="5">
    <location>
        <position position="252"/>
    </location>
</feature>
<evidence type="ECO:0000256" key="1">
    <source>
        <dbReference type="ARBA" id="ARBA00001933"/>
    </source>
</evidence>
<dbReference type="AlphaFoldDB" id="A0A1F5WZR5"/>
<evidence type="ECO:0000256" key="3">
    <source>
        <dbReference type="ARBA" id="ARBA00022898"/>
    </source>
</evidence>
<gene>
    <name evidence="7" type="ORF">A2930_00795</name>
</gene>